<dbReference type="KEGG" id="scm:SCHCO_02164288"/>
<evidence type="ECO:0008006" key="5">
    <source>
        <dbReference type="Google" id="ProtNLM"/>
    </source>
</evidence>
<dbReference type="HOGENOM" id="CLU_055652_0_0_1"/>
<keyword evidence="2" id="KW-0732">Signal</keyword>
<sequence length="324" mass="36462">MHWTTLLLLAWGGSLIHALPTQQDTDPSGLNWYHALLLACTFAPSVMAADNEEELALLSSTSGSDERSLTSLKAKRKPPRSYADHLLIGACICATVSSVLTLALFVLQTRSSSYTVSKPKVLRRISPYVNQERLSEVIRKHNMTFDPIVNVYATSFQMRAGDPTRALTEDTSREWASYEGLVWPYHRRFWVDGQTSTVMQFRNRDFGMERCVLVLSVPQQTPDLIPNVRLAEGSPISVWLLDPDAPELHPSISWGTAPRRYWKLATFAVSAEGNQTSEESLCAGDKFSTFEFECAEVDGCEVDFWQNKEKPFQGVRMIQHQSIL</sequence>
<protein>
    <recommendedName>
        <fullName evidence="5">Ubiquitin 3 binding protein But2 C-terminal domain-containing protein</fullName>
    </recommendedName>
</protein>
<evidence type="ECO:0000256" key="1">
    <source>
        <dbReference type="SAM" id="Phobius"/>
    </source>
</evidence>
<proteinExistence type="predicted"/>
<dbReference type="InParanoid" id="D8PPB7"/>
<dbReference type="VEuPathDB" id="FungiDB:SCHCODRAFT_02164288"/>
<feature type="transmembrane region" description="Helical" evidence="1">
    <location>
        <begin position="86"/>
        <end position="107"/>
    </location>
</feature>
<evidence type="ECO:0000256" key="2">
    <source>
        <dbReference type="SAM" id="SignalP"/>
    </source>
</evidence>
<dbReference type="EMBL" id="GL377302">
    <property type="protein sequence ID" value="EFJ02329.1"/>
    <property type="molecule type" value="Genomic_DNA"/>
</dbReference>
<dbReference type="Proteomes" id="UP000007431">
    <property type="component" value="Unassembled WGS sequence"/>
</dbReference>
<dbReference type="OrthoDB" id="3350619at2759"/>
<name>D8PPB7_SCHCM</name>
<keyword evidence="1" id="KW-1133">Transmembrane helix</keyword>
<evidence type="ECO:0000313" key="4">
    <source>
        <dbReference type="Proteomes" id="UP000007431"/>
    </source>
</evidence>
<gene>
    <name evidence="3" type="ORF">SCHCODRAFT_103854</name>
</gene>
<accession>D8PPB7</accession>
<dbReference type="OMA" id="DWGMENC"/>
<keyword evidence="1" id="KW-0472">Membrane</keyword>
<feature type="signal peptide" evidence="2">
    <location>
        <begin position="1"/>
        <end position="18"/>
    </location>
</feature>
<dbReference type="eggNOG" id="ENOG502ST8B">
    <property type="taxonomic scope" value="Eukaryota"/>
</dbReference>
<keyword evidence="1" id="KW-0812">Transmembrane</keyword>
<reference evidence="3 4" key="1">
    <citation type="journal article" date="2010" name="Nat. Biotechnol.">
        <title>Genome sequence of the model mushroom Schizophyllum commune.</title>
        <authorList>
            <person name="Ohm R.A."/>
            <person name="de Jong J.F."/>
            <person name="Lugones L.G."/>
            <person name="Aerts A."/>
            <person name="Kothe E."/>
            <person name="Stajich J.E."/>
            <person name="de Vries R.P."/>
            <person name="Record E."/>
            <person name="Levasseur A."/>
            <person name="Baker S.E."/>
            <person name="Bartholomew K.A."/>
            <person name="Coutinho P.M."/>
            <person name="Erdmann S."/>
            <person name="Fowler T.J."/>
            <person name="Gathman A.C."/>
            <person name="Lombard V."/>
            <person name="Henrissat B."/>
            <person name="Knabe N."/>
            <person name="Kuees U."/>
            <person name="Lilly W.W."/>
            <person name="Lindquist E."/>
            <person name="Lucas S."/>
            <person name="Magnuson J.K."/>
            <person name="Piumi F."/>
            <person name="Raudaskoski M."/>
            <person name="Salamov A."/>
            <person name="Schmutz J."/>
            <person name="Schwarze F.W.M.R."/>
            <person name="vanKuyk P.A."/>
            <person name="Horton J.S."/>
            <person name="Grigoriev I.V."/>
            <person name="Woesten H.A.B."/>
        </authorList>
    </citation>
    <scope>NUCLEOTIDE SEQUENCE [LARGE SCALE GENOMIC DNA]</scope>
    <source>
        <strain evidence="4">H4-8 / FGSC 9210</strain>
    </source>
</reference>
<feature type="non-terminal residue" evidence="3">
    <location>
        <position position="324"/>
    </location>
</feature>
<organism evidence="4">
    <name type="scientific">Schizophyllum commune (strain H4-8 / FGSC 9210)</name>
    <name type="common">Split gill fungus</name>
    <dbReference type="NCBI Taxonomy" id="578458"/>
    <lineage>
        <taxon>Eukaryota</taxon>
        <taxon>Fungi</taxon>
        <taxon>Dikarya</taxon>
        <taxon>Basidiomycota</taxon>
        <taxon>Agaricomycotina</taxon>
        <taxon>Agaricomycetes</taxon>
        <taxon>Agaricomycetidae</taxon>
        <taxon>Agaricales</taxon>
        <taxon>Schizophyllaceae</taxon>
        <taxon>Schizophyllum</taxon>
    </lineage>
</organism>
<feature type="chain" id="PRO_5003120230" description="Ubiquitin 3 binding protein But2 C-terminal domain-containing protein" evidence="2">
    <location>
        <begin position="19"/>
        <end position="324"/>
    </location>
</feature>
<keyword evidence="4" id="KW-1185">Reference proteome</keyword>
<dbReference type="GeneID" id="9589894"/>
<dbReference type="AlphaFoldDB" id="D8PPB7"/>
<evidence type="ECO:0000313" key="3">
    <source>
        <dbReference type="EMBL" id="EFJ02329.1"/>
    </source>
</evidence>